<feature type="binding site" evidence="13 17">
    <location>
        <position position="426"/>
    </location>
    <ligand>
        <name>substrate</name>
    </ligand>
</feature>
<evidence type="ECO:0000256" key="7">
    <source>
        <dbReference type="ARBA" id="ARBA00022723"/>
    </source>
</evidence>
<dbReference type="GO" id="GO:0005829">
    <property type="term" value="C:cytosol"/>
    <property type="evidence" value="ECO:0007669"/>
    <property type="project" value="TreeGrafter"/>
</dbReference>
<dbReference type="InterPro" id="IPR001692">
    <property type="entry name" value="Histidinol_DH_CS"/>
</dbReference>
<feature type="binding site" evidence="13 17">
    <location>
        <position position="273"/>
    </location>
    <ligand>
        <name>substrate</name>
    </ligand>
</feature>
<dbReference type="Gene3D" id="1.20.5.1300">
    <property type="match status" value="1"/>
</dbReference>
<comment type="function">
    <text evidence="1 13">Catalyzes the sequential NAD-dependent oxidations of L-histidinol to L-histidinaldehyde and then to L-histidine.</text>
</comment>
<dbReference type="PANTHER" id="PTHR21256">
    <property type="entry name" value="HISTIDINOL DEHYDROGENASE HDH"/>
    <property type="match status" value="1"/>
</dbReference>
<dbReference type="NCBIfam" id="TIGR00069">
    <property type="entry name" value="hisD"/>
    <property type="match status" value="1"/>
</dbReference>
<dbReference type="InterPro" id="IPR016161">
    <property type="entry name" value="Ald_DH/histidinol_DH"/>
</dbReference>
<evidence type="ECO:0000256" key="5">
    <source>
        <dbReference type="ARBA" id="ARBA00016531"/>
    </source>
</evidence>
<dbReference type="PANTHER" id="PTHR21256:SF2">
    <property type="entry name" value="HISTIDINE BIOSYNTHESIS TRIFUNCTIONAL PROTEIN"/>
    <property type="match status" value="1"/>
</dbReference>
<feature type="binding site" evidence="13 17">
    <location>
        <position position="270"/>
    </location>
    <ligand>
        <name>substrate</name>
    </ligand>
</feature>
<evidence type="ECO:0000256" key="13">
    <source>
        <dbReference type="HAMAP-Rule" id="MF_01024"/>
    </source>
</evidence>
<evidence type="ECO:0000256" key="2">
    <source>
        <dbReference type="ARBA" id="ARBA00004940"/>
    </source>
</evidence>
<feature type="binding site" evidence="13 17">
    <location>
        <position position="372"/>
    </location>
    <ligand>
        <name>substrate</name>
    </ligand>
</feature>
<dbReference type="GO" id="GO:0000105">
    <property type="term" value="P:L-histidine biosynthetic process"/>
    <property type="evidence" value="ECO:0007669"/>
    <property type="project" value="UniProtKB-UniRule"/>
</dbReference>
<evidence type="ECO:0000256" key="8">
    <source>
        <dbReference type="ARBA" id="ARBA00022833"/>
    </source>
</evidence>
<keyword evidence="9 13" id="KW-0560">Oxidoreductase</keyword>
<comment type="catalytic activity">
    <reaction evidence="12 13">
        <text>L-histidinol + 2 NAD(+) + H2O = L-histidine + 2 NADH + 3 H(+)</text>
        <dbReference type="Rhea" id="RHEA:20641"/>
        <dbReference type="ChEBI" id="CHEBI:15377"/>
        <dbReference type="ChEBI" id="CHEBI:15378"/>
        <dbReference type="ChEBI" id="CHEBI:57540"/>
        <dbReference type="ChEBI" id="CHEBI:57595"/>
        <dbReference type="ChEBI" id="CHEBI:57699"/>
        <dbReference type="ChEBI" id="CHEBI:57945"/>
        <dbReference type="EC" id="1.1.1.23"/>
    </reaction>
</comment>
<dbReference type="FunFam" id="3.40.50.1980:FF:000004">
    <property type="entry name" value="Histidinol dehydrogenase"/>
    <property type="match status" value="1"/>
</dbReference>
<dbReference type="EMBL" id="AFOC01000045">
    <property type="protein sequence ID" value="EGV51208.1"/>
    <property type="molecule type" value="Genomic_DNA"/>
</dbReference>
<comment type="similarity">
    <text evidence="3 13 14 19">Belongs to the histidinol dehydrogenase family.</text>
</comment>
<dbReference type="PATRIC" id="fig|1048808.3.peg.1781"/>
<evidence type="ECO:0000256" key="17">
    <source>
        <dbReference type="PIRSR" id="PIRSR000099-3"/>
    </source>
</evidence>
<dbReference type="Proteomes" id="UP000004491">
    <property type="component" value="Unassembled WGS sequence"/>
</dbReference>
<evidence type="ECO:0000256" key="15">
    <source>
        <dbReference type="PIRSR" id="PIRSR000099-1"/>
    </source>
</evidence>
<keyword evidence="21" id="KW-1185">Reference proteome</keyword>
<dbReference type="GO" id="GO:0008270">
    <property type="term" value="F:zinc ion binding"/>
    <property type="evidence" value="ECO:0007669"/>
    <property type="project" value="UniProtKB-UniRule"/>
</dbReference>
<keyword evidence="11 13" id="KW-0368">Histidine biosynthesis</keyword>
<feature type="binding site" evidence="13 16">
    <location>
        <position position="202"/>
    </location>
    <ligand>
        <name>NAD(+)</name>
        <dbReference type="ChEBI" id="CHEBI:57540"/>
    </ligand>
</feature>
<feature type="binding site" evidence="13 17">
    <location>
        <position position="248"/>
    </location>
    <ligand>
        <name>substrate</name>
    </ligand>
</feature>
<dbReference type="Gene3D" id="3.40.50.1980">
    <property type="entry name" value="Nitrogenase molybdenum iron protein domain"/>
    <property type="match status" value="2"/>
</dbReference>
<dbReference type="CDD" id="cd06572">
    <property type="entry name" value="Histidinol_dh"/>
    <property type="match status" value="1"/>
</dbReference>
<keyword evidence="7 13" id="KW-0479">Metal-binding</keyword>
<evidence type="ECO:0000313" key="21">
    <source>
        <dbReference type="Proteomes" id="UP000004491"/>
    </source>
</evidence>
<dbReference type="PRINTS" id="PR00083">
    <property type="entry name" value="HOLDHDRGNASE"/>
</dbReference>
<name>G2DDU5_9GAMM</name>
<evidence type="ECO:0000256" key="4">
    <source>
        <dbReference type="ARBA" id="ARBA00012965"/>
    </source>
</evidence>
<sequence>MFCAGVREMSEIRQLSSSDADFQSRLDALLAWESVSDRAVNDTVNNIIAEIRSRGDAALVEFTSRFDGWQAASAADLELPLSRLEQAWNTIPAEQRQALEIAANRVRAYAEHQITDSWSYTEPDGTLLGQQVTPLDRAGLYVPGGKAAYPSSVLMNAIPAKVAGVSELIMVVPTPGGELNELVLAAAHVSGVDRVFLVGGAQAVAALAYGTESVPPVDKVVGPGNIYVATAKRAVFGQVGIDMVAGPSEILIICDGNTDPDWIAMDLFSQAEHDEDAQSILICPDAGFIEQVQASIDRLLPSMERREIIATALRVRGALITVKDMQEAVDVANFIAPEHLELSLENPEAMAKQIRHAGAIFMGRYTAEAMGDYCAGPNHVLPTSRTARFSSPLGVYDFQKRSSLIMASPQGAASMAETASVLARGEGLTAHARSAEYRGKS</sequence>
<dbReference type="HAMAP" id="MF_01024">
    <property type="entry name" value="HisD"/>
    <property type="match status" value="1"/>
</dbReference>
<dbReference type="PIRSF" id="PIRSF000099">
    <property type="entry name" value="Histidinol_dh"/>
    <property type="match status" value="1"/>
</dbReference>
<dbReference type="GO" id="GO:0004399">
    <property type="term" value="F:histidinol dehydrogenase activity"/>
    <property type="evidence" value="ECO:0007669"/>
    <property type="project" value="UniProtKB-UniRule"/>
</dbReference>
<keyword evidence="10 13" id="KW-0520">NAD</keyword>
<evidence type="ECO:0000256" key="9">
    <source>
        <dbReference type="ARBA" id="ARBA00023002"/>
    </source>
</evidence>
<comment type="caution">
    <text evidence="20">The sequence shown here is derived from an EMBL/GenBank/DDBJ whole genome shotgun (WGS) entry which is preliminary data.</text>
</comment>
<feature type="binding site" evidence="13 17">
    <location>
        <position position="339"/>
    </location>
    <ligand>
        <name>substrate</name>
    </ligand>
</feature>
<dbReference type="UniPathway" id="UPA00031">
    <property type="reaction ID" value="UER00014"/>
</dbReference>
<organism evidence="20 21">
    <name type="scientific">endosymbiont of Riftia pachyptila</name>
    <name type="common">vent Ph05</name>
    <dbReference type="NCBI Taxonomy" id="1048808"/>
    <lineage>
        <taxon>Bacteria</taxon>
        <taxon>Pseudomonadati</taxon>
        <taxon>Pseudomonadota</taxon>
        <taxon>Gammaproteobacteria</taxon>
        <taxon>sulfur-oxidizing symbionts</taxon>
    </lineage>
</organism>
<feature type="binding site" evidence="13 18">
    <location>
        <position position="372"/>
    </location>
    <ligand>
        <name>Zn(2+)</name>
        <dbReference type="ChEBI" id="CHEBI:29105"/>
    </ligand>
</feature>
<evidence type="ECO:0000256" key="16">
    <source>
        <dbReference type="PIRSR" id="PIRSR000099-2"/>
    </source>
</evidence>
<evidence type="ECO:0000256" key="10">
    <source>
        <dbReference type="ARBA" id="ARBA00023027"/>
    </source>
</evidence>
<evidence type="ECO:0000256" key="6">
    <source>
        <dbReference type="ARBA" id="ARBA00022605"/>
    </source>
</evidence>
<dbReference type="Pfam" id="PF00815">
    <property type="entry name" value="Histidinol_dh"/>
    <property type="match status" value="1"/>
</dbReference>
<feature type="binding site" evidence="13 18">
    <location>
        <position position="270"/>
    </location>
    <ligand>
        <name>Zn(2+)</name>
        <dbReference type="ChEBI" id="CHEBI:29105"/>
    </ligand>
</feature>
<evidence type="ECO:0000256" key="3">
    <source>
        <dbReference type="ARBA" id="ARBA00010178"/>
    </source>
</evidence>
<evidence type="ECO:0000256" key="1">
    <source>
        <dbReference type="ARBA" id="ARBA00003850"/>
    </source>
</evidence>
<feature type="binding site" evidence="13 18">
    <location>
        <position position="273"/>
    </location>
    <ligand>
        <name>Zn(2+)</name>
        <dbReference type="ChEBI" id="CHEBI:29105"/>
    </ligand>
</feature>
<comment type="pathway">
    <text evidence="2 13">Amino-acid biosynthesis; L-histidine biosynthesis; L-histidine from 5-phospho-alpha-D-ribose 1-diphosphate: step 9/9.</text>
</comment>
<proteinExistence type="inferred from homology"/>
<evidence type="ECO:0000256" key="18">
    <source>
        <dbReference type="PIRSR" id="PIRSR000099-4"/>
    </source>
</evidence>
<dbReference type="AlphaFoldDB" id="G2DDU5"/>
<comment type="cofactor">
    <cofactor evidence="13 18">
        <name>Zn(2+)</name>
        <dbReference type="ChEBI" id="CHEBI:29105"/>
    </cofactor>
    <text evidence="13 18">Binds 1 zinc ion per subunit.</text>
</comment>
<evidence type="ECO:0000256" key="19">
    <source>
        <dbReference type="RuleBase" id="RU004175"/>
    </source>
</evidence>
<accession>G2DDU5</accession>
<keyword evidence="8 13" id="KW-0862">Zinc</keyword>
<feature type="active site" description="Proton acceptor" evidence="13 15">
    <location>
        <position position="338"/>
    </location>
</feature>
<dbReference type="InterPro" id="IPR022695">
    <property type="entry name" value="Histidinol_DH_monofunct"/>
</dbReference>
<feature type="active site" description="Proton acceptor" evidence="13 15">
    <location>
        <position position="339"/>
    </location>
</feature>
<feature type="binding site" evidence="13 16">
    <location>
        <position position="141"/>
    </location>
    <ligand>
        <name>NAD(+)</name>
        <dbReference type="ChEBI" id="CHEBI:57540"/>
    </ligand>
</feature>
<reference evidence="20" key="1">
    <citation type="journal article" date="2011" name="ISME J.">
        <title>The endosymbionts of the deep-sea tubeworms Riftia pachyptila and Tevnia jerichonana share an identical physiology as revealed by proteogenomic analyses.</title>
        <authorList>
            <person name="Gardebrecht A."/>
            <person name="Markert S."/>
            <person name="Felbeck H."/>
            <person name="Thuermer A."/>
            <person name="Albrecht D."/>
            <person name="Wollherr A."/>
            <person name="Kabisch J."/>
            <person name="Lehmann R."/>
            <person name="Daniel R."/>
            <person name="Liesegang H."/>
            <person name="Hecker M."/>
            <person name="Sievert S.M."/>
            <person name="Schweder T."/>
        </authorList>
    </citation>
    <scope>NUCLEOTIDE SEQUENCE [LARGE SCALE GENOMIC DNA]</scope>
</reference>
<gene>
    <name evidence="13 20" type="primary">hisD</name>
    <name evidence="20" type="ORF">Rifp1Sym_br00150</name>
</gene>
<evidence type="ECO:0000256" key="11">
    <source>
        <dbReference type="ARBA" id="ARBA00023102"/>
    </source>
</evidence>
<dbReference type="InterPro" id="IPR012131">
    <property type="entry name" value="Hstdl_DH"/>
</dbReference>
<feature type="binding site" evidence="13 18">
    <location>
        <position position="431"/>
    </location>
    <ligand>
        <name>Zn(2+)</name>
        <dbReference type="ChEBI" id="CHEBI:29105"/>
    </ligand>
</feature>
<evidence type="ECO:0000256" key="12">
    <source>
        <dbReference type="ARBA" id="ARBA00049489"/>
    </source>
</evidence>
<evidence type="ECO:0000313" key="20">
    <source>
        <dbReference type="EMBL" id="EGV51208.1"/>
    </source>
</evidence>
<feature type="binding site" evidence="13 16">
    <location>
        <position position="225"/>
    </location>
    <ligand>
        <name>NAD(+)</name>
        <dbReference type="ChEBI" id="CHEBI:57540"/>
    </ligand>
</feature>
<evidence type="ECO:0000256" key="14">
    <source>
        <dbReference type="PIRNR" id="PIRNR000099"/>
    </source>
</evidence>
<feature type="binding site" evidence="13 17">
    <location>
        <position position="431"/>
    </location>
    <ligand>
        <name>substrate</name>
    </ligand>
</feature>
<protein>
    <recommendedName>
        <fullName evidence="5 13">Histidinol dehydrogenase</fullName>
        <shortName evidence="13">HDH</shortName>
        <ecNumber evidence="4 13">1.1.1.23</ecNumber>
    </recommendedName>
</protein>
<dbReference type="PROSITE" id="PS00611">
    <property type="entry name" value="HISOL_DEHYDROGENASE"/>
    <property type="match status" value="1"/>
</dbReference>
<dbReference type="GO" id="GO:0051287">
    <property type="term" value="F:NAD binding"/>
    <property type="evidence" value="ECO:0007669"/>
    <property type="project" value="InterPro"/>
</dbReference>
<dbReference type="SUPFAM" id="SSF53720">
    <property type="entry name" value="ALDH-like"/>
    <property type="match status" value="1"/>
</dbReference>
<dbReference type="EC" id="1.1.1.23" evidence="4 13"/>
<keyword evidence="6 13" id="KW-0028">Amino-acid biosynthesis</keyword>
<dbReference type="FunFam" id="3.40.50.1980:FF:000010">
    <property type="entry name" value="Histidinol dehydrogenase"/>
    <property type="match status" value="1"/>
</dbReference>